<dbReference type="OrthoDB" id="10394306at2759"/>
<evidence type="ECO:0000313" key="2">
    <source>
        <dbReference type="EMBL" id="KAF6803513.1"/>
    </source>
</evidence>
<gene>
    <name evidence="2" type="ORF">CMUS01_15075</name>
</gene>
<feature type="compositionally biased region" description="Acidic residues" evidence="1">
    <location>
        <begin position="84"/>
        <end position="101"/>
    </location>
</feature>
<feature type="compositionally biased region" description="Basic and acidic residues" evidence="1">
    <location>
        <begin position="102"/>
        <end position="117"/>
    </location>
</feature>
<organism evidence="2 3">
    <name type="scientific">Colletotrichum musicola</name>
    <dbReference type="NCBI Taxonomy" id="2175873"/>
    <lineage>
        <taxon>Eukaryota</taxon>
        <taxon>Fungi</taxon>
        <taxon>Dikarya</taxon>
        <taxon>Ascomycota</taxon>
        <taxon>Pezizomycotina</taxon>
        <taxon>Sordariomycetes</taxon>
        <taxon>Hypocreomycetidae</taxon>
        <taxon>Glomerellales</taxon>
        <taxon>Glomerellaceae</taxon>
        <taxon>Colletotrichum</taxon>
        <taxon>Colletotrichum orchidearum species complex</taxon>
    </lineage>
</organism>
<proteinExistence type="predicted"/>
<dbReference type="AlphaFoldDB" id="A0A8H6IZS6"/>
<evidence type="ECO:0000256" key="1">
    <source>
        <dbReference type="SAM" id="MobiDB-lite"/>
    </source>
</evidence>
<feature type="region of interest" description="Disordered" evidence="1">
    <location>
        <begin position="73"/>
        <end position="132"/>
    </location>
</feature>
<evidence type="ECO:0000313" key="3">
    <source>
        <dbReference type="Proteomes" id="UP000639643"/>
    </source>
</evidence>
<dbReference type="EMBL" id="WIGM01001194">
    <property type="protein sequence ID" value="KAF6803513.1"/>
    <property type="molecule type" value="Genomic_DNA"/>
</dbReference>
<comment type="caution">
    <text evidence="2">The sequence shown here is derived from an EMBL/GenBank/DDBJ whole genome shotgun (WGS) entry which is preliminary data.</text>
</comment>
<keyword evidence="3" id="KW-1185">Reference proteome</keyword>
<protein>
    <submittedName>
        <fullName evidence="2">Uncharacterized protein</fullName>
    </submittedName>
</protein>
<reference evidence="2" key="1">
    <citation type="journal article" date="2020" name="Phytopathology">
        <title>Genome Sequence Resources of Colletotrichum truncatum, C. plurivorum, C. musicola, and C. sojae: Four Species Pathogenic to Soybean (Glycine max).</title>
        <authorList>
            <person name="Rogerio F."/>
            <person name="Boufleur T.R."/>
            <person name="Ciampi-Guillardi M."/>
            <person name="Sukno S.A."/>
            <person name="Thon M.R."/>
            <person name="Massola Junior N.S."/>
            <person name="Baroncelli R."/>
        </authorList>
    </citation>
    <scope>NUCLEOTIDE SEQUENCE</scope>
    <source>
        <strain evidence="2">LFN0074</strain>
    </source>
</reference>
<dbReference type="Proteomes" id="UP000639643">
    <property type="component" value="Unassembled WGS sequence"/>
</dbReference>
<accession>A0A8H6IZS6</accession>
<sequence length="132" mass="15508">MCQFVWKDNQCASCGLFFDRRLTACRNPRTRRSRACGKVYLRENEPGFKCQECLVSEKPWKKLRVLADEDEPEYYSDDWKDGDYDGSEEESDSDESDGEGEFEVRREECGAKRKMEEGSWEGVGLRRNPKRK</sequence>
<name>A0A8H6IZS6_9PEZI</name>